<evidence type="ECO:0000256" key="15">
    <source>
        <dbReference type="RuleBase" id="RU003750"/>
    </source>
</evidence>
<dbReference type="AlphaFoldDB" id="A0A841Q4J5"/>
<dbReference type="GO" id="GO:0003882">
    <property type="term" value="F:CDP-diacylglycerol-serine O-phosphatidyltransferase activity"/>
    <property type="evidence" value="ECO:0007669"/>
    <property type="project" value="UniProtKB-EC"/>
</dbReference>
<evidence type="ECO:0000256" key="2">
    <source>
        <dbReference type="ARBA" id="ARBA00004127"/>
    </source>
</evidence>
<evidence type="ECO:0000256" key="8">
    <source>
        <dbReference type="ARBA" id="ARBA00022692"/>
    </source>
</evidence>
<evidence type="ECO:0000256" key="12">
    <source>
        <dbReference type="ARBA" id="ARBA00023209"/>
    </source>
</evidence>
<dbReference type="NCBIfam" id="TIGR00473">
    <property type="entry name" value="pssA"/>
    <property type="match status" value="1"/>
</dbReference>
<evidence type="ECO:0000256" key="4">
    <source>
        <dbReference type="ARBA" id="ARBA00013174"/>
    </source>
</evidence>
<dbReference type="PANTHER" id="PTHR14269">
    <property type="entry name" value="CDP-DIACYLGLYCEROL--GLYCEROL-3-PHOSPHATE 3-PHOSPHATIDYLTRANSFERASE-RELATED"/>
    <property type="match status" value="1"/>
</dbReference>
<dbReference type="PANTHER" id="PTHR14269:SF61">
    <property type="entry name" value="CDP-DIACYLGLYCEROL--SERINE O-PHOSPHATIDYLTRANSFERASE"/>
    <property type="match status" value="1"/>
</dbReference>
<organism evidence="17 18">
    <name type="scientific">Salirhabdus euzebyi</name>
    <dbReference type="NCBI Taxonomy" id="394506"/>
    <lineage>
        <taxon>Bacteria</taxon>
        <taxon>Bacillati</taxon>
        <taxon>Bacillota</taxon>
        <taxon>Bacilli</taxon>
        <taxon>Bacillales</taxon>
        <taxon>Bacillaceae</taxon>
        <taxon>Salirhabdus</taxon>
    </lineage>
</organism>
<reference evidence="17 18" key="1">
    <citation type="submission" date="2020-08" db="EMBL/GenBank/DDBJ databases">
        <title>Genomic Encyclopedia of Type Strains, Phase IV (KMG-IV): sequencing the most valuable type-strain genomes for metagenomic binning, comparative biology and taxonomic classification.</title>
        <authorList>
            <person name="Goeker M."/>
        </authorList>
    </citation>
    <scope>NUCLEOTIDE SEQUENCE [LARGE SCALE GENOMIC DNA]</scope>
    <source>
        <strain evidence="17 18">DSM 19612</strain>
    </source>
</reference>
<keyword evidence="8 16" id="KW-0812">Transmembrane</keyword>
<keyword evidence="6" id="KW-0444">Lipid biosynthesis</keyword>
<dbReference type="Pfam" id="PF01066">
    <property type="entry name" value="CDP-OH_P_transf"/>
    <property type="match status" value="1"/>
</dbReference>
<dbReference type="GO" id="GO:0012505">
    <property type="term" value="C:endomembrane system"/>
    <property type="evidence" value="ECO:0007669"/>
    <property type="project" value="UniProtKB-SubCell"/>
</dbReference>
<dbReference type="GO" id="GO:0016020">
    <property type="term" value="C:membrane"/>
    <property type="evidence" value="ECO:0007669"/>
    <property type="project" value="InterPro"/>
</dbReference>
<dbReference type="EMBL" id="JACHGH010000004">
    <property type="protein sequence ID" value="MBB6453272.1"/>
    <property type="molecule type" value="Genomic_DNA"/>
</dbReference>
<feature type="transmembrane region" description="Helical" evidence="16">
    <location>
        <begin position="132"/>
        <end position="151"/>
    </location>
</feature>
<keyword evidence="9 16" id="KW-1133">Transmembrane helix</keyword>
<dbReference type="PROSITE" id="PS00379">
    <property type="entry name" value="CDP_ALCOHOL_P_TRANSF"/>
    <property type="match status" value="1"/>
</dbReference>
<dbReference type="InterPro" id="IPR004533">
    <property type="entry name" value="CDP-diaglyc--ser_O-PTrfase"/>
</dbReference>
<dbReference type="Proteomes" id="UP000581688">
    <property type="component" value="Unassembled WGS sequence"/>
</dbReference>
<evidence type="ECO:0000313" key="17">
    <source>
        <dbReference type="EMBL" id="MBB6453272.1"/>
    </source>
</evidence>
<evidence type="ECO:0000256" key="14">
    <source>
        <dbReference type="ARBA" id="ARBA00032361"/>
    </source>
</evidence>
<comment type="subcellular location">
    <subcellularLocation>
        <location evidence="2">Endomembrane system</location>
        <topology evidence="2">Multi-pass membrane protein</topology>
    </subcellularLocation>
</comment>
<protein>
    <recommendedName>
        <fullName evidence="5">CDP-diacylglycerol--serine O-phosphatidyltransferase</fullName>
        <ecNumber evidence="4">2.7.8.8</ecNumber>
    </recommendedName>
    <alternativeName>
        <fullName evidence="14">Phosphatidylserine synthase</fullName>
    </alternativeName>
</protein>
<comment type="catalytic activity">
    <reaction evidence="1">
        <text>a CDP-1,2-diacyl-sn-glycerol + L-serine = a 1,2-diacyl-sn-glycero-3-phospho-L-serine + CMP + H(+)</text>
        <dbReference type="Rhea" id="RHEA:16913"/>
        <dbReference type="ChEBI" id="CHEBI:15378"/>
        <dbReference type="ChEBI" id="CHEBI:33384"/>
        <dbReference type="ChEBI" id="CHEBI:57262"/>
        <dbReference type="ChEBI" id="CHEBI:58332"/>
        <dbReference type="ChEBI" id="CHEBI:60377"/>
        <dbReference type="EC" id="2.7.8.8"/>
    </reaction>
</comment>
<keyword evidence="18" id="KW-1185">Reference proteome</keyword>
<dbReference type="Gene3D" id="1.20.120.1760">
    <property type="match status" value="1"/>
</dbReference>
<evidence type="ECO:0000256" key="9">
    <source>
        <dbReference type="ARBA" id="ARBA00022989"/>
    </source>
</evidence>
<evidence type="ECO:0000256" key="3">
    <source>
        <dbReference type="ARBA" id="ARBA00010441"/>
    </source>
</evidence>
<dbReference type="InterPro" id="IPR043130">
    <property type="entry name" value="CDP-OH_PTrfase_TM_dom"/>
</dbReference>
<dbReference type="RefSeq" id="WP_174495628.1">
    <property type="nucleotide sequence ID" value="NZ_CADDWK010000004.1"/>
</dbReference>
<dbReference type="EC" id="2.7.8.8" evidence="4"/>
<keyword evidence="10" id="KW-0443">Lipid metabolism</keyword>
<evidence type="ECO:0000256" key="5">
    <source>
        <dbReference type="ARBA" id="ARBA00017171"/>
    </source>
</evidence>
<dbReference type="InterPro" id="IPR050324">
    <property type="entry name" value="CDP-alcohol_PTase-I"/>
</dbReference>
<feature type="transmembrane region" description="Helical" evidence="16">
    <location>
        <begin position="100"/>
        <end position="120"/>
    </location>
</feature>
<dbReference type="InterPro" id="IPR048254">
    <property type="entry name" value="CDP_ALCOHOL_P_TRANSF_CS"/>
</dbReference>
<name>A0A841Q4J5_9BACI</name>
<evidence type="ECO:0000256" key="16">
    <source>
        <dbReference type="SAM" id="Phobius"/>
    </source>
</evidence>
<keyword evidence="12" id="KW-0594">Phospholipid biosynthesis</keyword>
<evidence type="ECO:0000256" key="7">
    <source>
        <dbReference type="ARBA" id="ARBA00022679"/>
    </source>
</evidence>
<gene>
    <name evidence="17" type="ORF">HNQ94_001720</name>
</gene>
<keyword evidence="13" id="KW-1208">Phospholipid metabolism</keyword>
<comment type="similarity">
    <text evidence="3 15">Belongs to the CDP-alcohol phosphatidyltransferase class-I family.</text>
</comment>
<evidence type="ECO:0000256" key="1">
    <source>
        <dbReference type="ARBA" id="ARBA00000287"/>
    </source>
</evidence>
<evidence type="ECO:0000256" key="10">
    <source>
        <dbReference type="ARBA" id="ARBA00023098"/>
    </source>
</evidence>
<keyword evidence="7 15" id="KW-0808">Transferase</keyword>
<feature type="transmembrane region" description="Helical" evidence="16">
    <location>
        <begin position="21"/>
        <end position="38"/>
    </location>
</feature>
<evidence type="ECO:0000256" key="11">
    <source>
        <dbReference type="ARBA" id="ARBA00023136"/>
    </source>
</evidence>
<sequence>MFLSERIDHTIKQIKEQTANIVTLSNLSLGILAIVFMFNEMAHISVLMIFLAVLTDWFDGKIARKLNITSEFGKQLDSLCDLVSFGIAPALLVYQTTISAFGVPGIWVTVIYILAGAIRLARFNVMTFNGRFVGLPITAAGCLLTLCYAAMPFIPAPMYMVLMIVLSFLMISTIEVKKY</sequence>
<feature type="transmembrane region" description="Helical" evidence="16">
    <location>
        <begin position="157"/>
        <end position="176"/>
    </location>
</feature>
<accession>A0A841Q4J5</accession>
<evidence type="ECO:0000256" key="13">
    <source>
        <dbReference type="ARBA" id="ARBA00023264"/>
    </source>
</evidence>
<dbReference type="InterPro" id="IPR000462">
    <property type="entry name" value="CDP-OH_P_trans"/>
</dbReference>
<comment type="caution">
    <text evidence="17">The sequence shown here is derived from an EMBL/GenBank/DDBJ whole genome shotgun (WGS) entry which is preliminary data.</text>
</comment>
<evidence type="ECO:0000256" key="6">
    <source>
        <dbReference type="ARBA" id="ARBA00022516"/>
    </source>
</evidence>
<proteinExistence type="inferred from homology"/>
<keyword evidence="11 16" id="KW-0472">Membrane</keyword>
<evidence type="ECO:0000313" key="18">
    <source>
        <dbReference type="Proteomes" id="UP000581688"/>
    </source>
</evidence>
<dbReference type="GO" id="GO:0008654">
    <property type="term" value="P:phospholipid biosynthetic process"/>
    <property type="evidence" value="ECO:0007669"/>
    <property type="project" value="UniProtKB-KW"/>
</dbReference>